<dbReference type="AlphaFoldDB" id="A0A395JEG9"/>
<sequence length="98" mass="11471">MNPKQLENAIKNLGIKRVINFNGTEMKLACLLRQEDRRPFQAEWWKGKESYMVAVDDNGHFYLRHCGGYIFKVDPVTQQQETLAKNEEEFLSMISMDS</sequence>
<organism evidence="1 2">
    <name type="scientific">Arenicella xantha</name>
    <dbReference type="NCBI Taxonomy" id="644221"/>
    <lineage>
        <taxon>Bacteria</taxon>
        <taxon>Pseudomonadati</taxon>
        <taxon>Pseudomonadota</taxon>
        <taxon>Gammaproteobacteria</taxon>
        <taxon>Arenicellales</taxon>
        <taxon>Arenicellaceae</taxon>
        <taxon>Arenicella</taxon>
    </lineage>
</organism>
<evidence type="ECO:0000313" key="2">
    <source>
        <dbReference type="Proteomes" id="UP000253083"/>
    </source>
</evidence>
<comment type="caution">
    <text evidence="1">The sequence shown here is derived from an EMBL/GenBank/DDBJ whole genome shotgun (WGS) entry which is preliminary data.</text>
</comment>
<dbReference type="InParanoid" id="A0A395JEG9"/>
<accession>A0A395JEG9</accession>
<dbReference type="EMBL" id="QNRT01000016">
    <property type="protein sequence ID" value="RBP46993.1"/>
    <property type="molecule type" value="Genomic_DNA"/>
</dbReference>
<proteinExistence type="predicted"/>
<dbReference type="RefSeq" id="WP_113956041.1">
    <property type="nucleotide sequence ID" value="NZ_QNRT01000016.1"/>
</dbReference>
<dbReference type="OrthoDB" id="7063397at2"/>
<dbReference type="Proteomes" id="UP000253083">
    <property type="component" value="Unassembled WGS sequence"/>
</dbReference>
<name>A0A395JEG9_9GAMM</name>
<reference evidence="1 2" key="1">
    <citation type="submission" date="2018-06" db="EMBL/GenBank/DDBJ databases">
        <title>Genomic Encyclopedia of Type Strains, Phase IV (KMG-IV): sequencing the most valuable type-strain genomes for metagenomic binning, comparative biology and taxonomic classification.</title>
        <authorList>
            <person name="Goeker M."/>
        </authorList>
    </citation>
    <scope>NUCLEOTIDE SEQUENCE [LARGE SCALE GENOMIC DNA]</scope>
    <source>
        <strain evidence="1 2">DSM 24032</strain>
    </source>
</reference>
<keyword evidence="2" id="KW-1185">Reference proteome</keyword>
<gene>
    <name evidence="1" type="ORF">DFR28_1164</name>
</gene>
<protein>
    <submittedName>
        <fullName evidence="1">Uncharacterized protein</fullName>
    </submittedName>
</protein>
<evidence type="ECO:0000313" key="1">
    <source>
        <dbReference type="EMBL" id="RBP46993.1"/>
    </source>
</evidence>